<dbReference type="AlphaFoldDB" id="A0A024G719"/>
<comment type="caution">
    <text evidence="3">The sequence shown here is derived from an EMBL/GenBank/DDBJ whole genome shotgun (WGS) entry which is preliminary data.</text>
</comment>
<keyword evidence="1" id="KW-1133">Transmembrane helix</keyword>
<dbReference type="InterPro" id="IPR011992">
    <property type="entry name" value="EF-hand-dom_pair"/>
</dbReference>
<keyword evidence="1" id="KW-0812">Transmembrane</keyword>
<protein>
    <recommendedName>
        <fullName evidence="2">EF-hand domain-containing protein</fullName>
    </recommendedName>
</protein>
<feature type="transmembrane region" description="Helical" evidence="1">
    <location>
        <begin position="273"/>
        <end position="298"/>
    </location>
</feature>
<reference evidence="3 4" key="1">
    <citation type="submission" date="2012-05" db="EMBL/GenBank/DDBJ databases">
        <title>Recombination and specialization in a pathogen metapopulation.</title>
        <authorList>
            <person name="Gardiner A."/>
            <person name="Kemen E."/>
            <person name="Schultz-Larsen T."/>
            <person name="MacLean D."/>
            <person name="Van Oosterhout C."/>
            <person name="Jones J.D.G."/>
        </authorList>
    </citation>
    <scope>NUCLEOTIDE SEQUENCE [LARGE SCALE GENOMIC DNA]</scope>
    <source>
        <strain evidence="3 4">Ac Nc2</strain>
    </source>
</reference>
<evidence type="ECO:0000313" key="4">
    <source>
        <dbReference type="Proteomes" id="UP000053237"/>
    </source>
</evidence>
<gene>
    <name evidence="3" type="ORF">BN9_034600</name>
</gene>
<name>A0A024G719_9STRA</name>
<feature type="transmembrane region" description="Helical" evidence="1">
    <location>
        <begin position="39"/>
        <end position="63"/>
    </location>
</feature>
<dbReference type="EMBL" id="CAIX01000037">
    <property type="protein sequence ID" value="CCI42676.1"/>
    <property type="molecule type" value="Genomic_DNA"/>
</dbReference>
<sequence>MFVHNSRLLIEKVNETSKHENNENEDSSSLFQIGDKIEIWRVMSMLFVLVFVVIAIEQSMHFIESKAGPYPKYHEMLRKIYRELMVLGLISISIKFVCELGSFQEGNHNVLAFEAADLTVFIVALILICQAIRIFFWLRTANHRMDRDEVFTARDILDIAMDQSAWRRSENKIRNSWLWLHDRIWCRRHTLDTFTPARFRQIIQMRTLRHFFLRKYGLPELFPFAKYLKRVQDNQISHLIEVELSTWVLFLLLLFVVNFAARELQLVDHESESVAILNAFSILTLILLGGHSVVLHYLKFSLKQINLAAGYTSVQNSREWLQELAKIEYRHHLAEKEATNVIEAMQHVEGEQEAHYMTQPNFWNASMWTLLRLHCCKRKESREEFDELQTSIDCDDLPPRPELTIKYFQPGLWHYIVKVLLMINGFFCALFFQLIMHRLVRNYRSIGVTELIGPLPLLINMLCIQPSMFRHLVLVSSVFQVDVVALNQVITEFGEMVAARADFVNNLRHYLQESDRSITDVQGAFQQMDPEHTGVISITSLRQILISFGLHYTTLCFNRLAKIVFRVRKDQVEYSIIERLLRLVEEKEDEYAMRTKETVSDDFLKSRRFRDCVIVEEEEARISRCHTIRQSSRRSYQFQDPTRSTLNAWESDRNIPGLACVSIECKDITLPAFAINDTSLDSPRSSYNPILQSTRFQRH</sequence>
<dbReference type="InParanoid" id="A0A024G719"/>
<dbReference type="PROSITE" id="PS50222">
    <property type="entry name" value="EF_HAND_2"/>
    <property type="match status" value="1"/>
</dbReference>
<organism evidence="3 4">
    <name type="scientific">Albugo candida</name>
    <dbReference type="NCBI Taxonomy" id="65357"/>
    <lineage>
        <taxon>Eukaryota</taxon>
        <taxon>Sar</taxon>
        <taxon>Stramenopiles</taxon>
        <taxon>Oomycota</taxon>
        <taxon>Peronosporomycetes</taxon>
        <taxon>Albuginales</taxon>
        <taxon>Albuginaceae</taxon>
        <taxon>Albugo</taxon>
    </lineage>
</organism>
<dbReference type="GO" id="GO:0005509">
    <property type="term" value="F:calcium ion binding"/>
    <property type="evidence" value="ECO:0007669"/>
    <property type="project" value="InterPro"/>
</dbReference>
<dbReference type="InterPro" id="IPR002048">
    <property type="entry name" value="EF_hand_dom"/>
</dbReference>
<accession>A0A024G719</accession>
<feature type="transmembrane region" description="Helical" evidence="1">
    <location>
        <begin position="115"/>
        <end position="138"/>
    </location>
</feature>
<dbReference type="Proteomes" id="UP000053237">
    <property type="component" value="Unassembled WGS sequence"/>
</dbReference>
<keyword evidence="4" id="KW-1185">Reference proteome</keyword>
<keyword evidence="1" id="KW-0472">Membrane</keyword>
<evidence type="ECO:0000259" key="2">
    <source>
        <dbReference type="PROSITE" id="PS50222"/>
    </source>
</evidence>
<feature type="transmembrane region" description="Helical" evidence="1">
    <location>
        <begin position="84"/>
        <end position="103"/>
    </location>
</feature>
<evidence type="ECO:0000313" key="3">
    <source>
        <dbReference type="EMBL" id="CCI42676.1"/>
    </source>
</evidence>
<feature type="transmembrane region" description="Helical" evidence="1">
    <location>
        <begin position="415"/>
        <end position="436"/>
    </location>
</feature>
<evidence type="ECO:0000256" key="1">
    <source>
        <dbReference type="SAM" id="Phobius"/>
    </source>
</evidence>
<dbReference type="OrthoDB" id="68481at2759"/>
<feature type="domain" description="EF-hand" evidence="2">
    <location>
        <begin position="516"/>
        <end position="551"/>
    </location>
</feature>
<feature type="transmembrane region" description="Helical" evidence="1">
    <location>
        <begin position="239"/>
        <end position="261"/>
    </location>
</feature>
<proteinExistence type="predicted"/>
<dbReference type="STRING" id="65357.A0A024G719"/>
<dbReference type="SUPFAM" id="SSF47473">
    <property type="entry name" value="EF-hand"/>
    <property type="match status" value="1"/>
</dbReference>